<evidence type="ECO:0008006" key="3">
    <source>
        <dbReference type="Google" id="ProtNLM"/>
    </source>
</evidence>
<protein>
    <recommendedName>
        <fullName evidence="3">Phage gp6-like head-tail connector protein</fullName>
    </recommendedName>
</protein>
<accession>A0A5E7E997</accession>
<dbReference type="InterPro" id="IPR006450">
    <property type="entry name" value="Phage_HK97_gp6-like"/>
</dbReference>
<dbReference type="NCBIfam" id="TIGR01560">
    <property type="entry name" value="put_DNA_pack"/>
    <property type="match status" value="1"/>
</dbReference>
<dbReference type="RefSeq" id="WP_150805696.1">
    <property type="nucleotide sequence ID" value="NZ_CABVHY010000023.1"/>
</dbReference>
<dbReference type="Gene3D" id="1.10.3230.30">
    <property type="entry name" value="Phage gp6-like head-tail connector protein"/>
    <property type="match status" value="1"/>
</dbReference>
<gene>
    <name evidence="1" type="ORF">PS723_04385</name>
</gene>
<dbReference type="OrthoDB" id="8452319at2"/>
<proteinExistence type="predicted"/>
<reference evidence="1 2" key="1">
    <citation type="submission" date="2019-09" db="EMBL/GenBank/DDBJ databases">
        <authorList>
            <person name="Chandra G."/>
            <person name="Truman W A."/>
        </authorList>
    </citation>
    <scope>NUCLEOTIDE SEQUENCE [LARGE SCALE GENOMIC DNA]</scope>
    <source>
        <strain evidence="1">PS723</strain>
    </source>
</reference>
<organism evidence="1 2">
    <name type="scientific">Pseudomonas fluorescens</name>
    <dbReference type="NCBI Taxonomy" id="294"/>
    <lineage>
        <taxon>Bacteria</taxon>
        <taxon>Pseudomonadati</taxon>
        <taxon>Pseudomonadota</taxon>
        <taxon>Gammaproteobacteria</taxon>
        <taxon>Pseudomonadales</taxon>
        <taxon>Pseudomonadaceae</taxon>
        <taxon>Pseudomonas</taxon>
    </lineage>
</organism>
<sequence length="113" mass="12087">MSVIDIEVAMRHCRAEEADREHVQLLLDAAENSAAQFIQRQFYADANGLAAAVLDGSAGDEPMVIEKSIIAACLLILGSLYANREDVIVGVSATDLTLGSRALLSPYRVQLGV</sequence>
<name>A0A5E7E997_PSEFL</name>
<dbReference type="EMBL" id="CABVHY010000023">
    <property type="protein sequence ID" value="VVO23202.1"/>
    <property type="molecule type" value="Genomic_DNA"/>
</dbReference>
<dbReference type="AlphaFoldDB" id="A0A5E7E997"/>
<dbReference type="CDD" id="cd08054">
    <property type="entry name" value="gp6"/>
    <property type="match status" value="1"/>
</dbReference>
<evidence type="ECO:0000313" key="2">
    <source>
        <dbReference type="Proteomes" id="UP000379480"/>
    </source>
</evidence>
<evidence type="ECO:0000313" key="1">
    <source>
        <dbReference type="EMBL" id="VVO23202.1"/>
    </source>
</evidence>
<dbReference type="Proteomes" id="UP000379480">
    <property type="component" value="Unassembled WGS sequence"/>
</dbReference>